<keyword evidence="5" id="KW-0067">ATP-binding</keyword>
<name>A0AAJ4R6N2_9EURY</name>
<evidence type="ECO:0000313" key="9">
    <source>
        <dbReference type="Proteomes" id="UP000270581"/>
    </source>
</evidence>
<dbReference type="PANTHER" id="PTHR11669">
    <property type="entry name" value="REPLICATION FACTOR C / DNA POLYMERASE III GAMMA-TAU SUBUNIT"/>
    <property type="match status" value="1"/>
</dbReference>
<keyword evidence="4" id="KW-0547">Nucleotide-binding</keyword>
<dbReference type="GO" id="GO:0005524">
    <property type="term" value="F:ATP binding"/>
    <property type="evidence" value="ECO:0007669"/>
    <property type="project" value="UniProtKB-KW"/>
</dbReference>
<evidence type="ECO:0000313" key="8">
    <source>
        <dbReference type="EMBL" id="RNJ25408.1"/>
    </source>
</evidence>
<dbReference type="InterPro" id="IPR003593">
    <property type="entry name" value="AAA+_ATPase"/>
</dbReference>
<dbReference type="InterPro" id="IPR050238">
    <property type="entry name" value="DNA_Rep/Repair_Clamp_Loader"/>
</dbReference>
<dbReference type="InterPro" id="IPR003959">
    <property type="entry name" value="ATPase_AAA_core"/>
</dbReference>
<proteinExistence type="inferred from homology"/>
<dbReference type="PANTHER" id="PTHR11669:SF20">
    <property type="entry name" value="REPLICATION FACTOR C SUBUNIT 4"/>
    <property type="match status" value="1"/>
</dbReference>
<dbReference type="NCBIfam" id="NF009067">
    <property type="entry name" value="PRK12402.1"/>
    <property type="match status" value="1"/>
</dbReference>
<dbReference type="GO" id="GO:0003677">
    <property type="term" value="F:DNA binding"/>
    <property type="evidence" value="ECO:0007669"/>
    <property type="project" value="InterPro"/>
</dbReference>
<dbReference type="SUPFAM" id="SSF52540">
    <property type="entry name" value="P-loop containing nucleoside triphosphate hydrolases"/>
    <property type="match status" value="1"/>
</dbReference>
<evidence type="ECO:0000259" key="7">
    <source>
        <dbReference type="SMART" id="SM00382"/>
    </source>
</evidence>
<accession>A0AAJ4R6N2</accession>
<reference evidence="8 9" key="1">
    <citation type="submission" date="2018-11" db="EMBL/GenBank/DDBJ databases">
        <title>Genome sequences of Natronomonas sp. CBA1133.</title>
        <authorList>
            <person name="Roh S.W."/>
            <person name="Cha I.-T."/>
        </authorList>
    </citation>
    <scope>NUCLEOTIDE SEQUENCE [LARGE SCALE GENOMIC DNA]</scope>
    <source>
        <strain evidence="8 9">CBA1133</strain>
    </source>
</reference>
<dbReference type="SMART" id="SM00382">
    <property type="entry name" value="AAA"/>
    <property type="match status" value="1"/>
</dbReference>
<protein>
    <recommendedName>
        <fullName evidence="2">Replication factor C small subunit</fullName>
    </recommendedName>
    <alternativeName>
        <fullName evidence="6">Clamp loader small subunit</fullName>
    </alternativeName>
</protein>
<evidence type="ECO:0000256" key="6">
    <source>
        <dbReference type="ARBA" id="ARBA00031749"/>
    </source>
</evidence>
<dbReference type="InterPro" id="IPR008921">
    <property type="entry name" value="DNA_pol3_clamp-load_cplx_C"/>
</dbReference>
<keyword evidence="9" id="KW-1185">Reference proteome</keyword>
<dbReference type="GO" id="GO:0003689">
    <property type="term" value="F:DNA clamp loader activity"/>
    <property type="evidence" value="ECO:0007669"/>
    <property type="project" value="TreeGrafter"/>
</dbReference>
<dbReference type="GO" id="GO:0006261">
    <property type="term" value="P:DNA-templated DNA replication"/>
    <property type="evidence" value="ECO:0007669"/>
    <property type="project" value="TreeGrafter"/>
</dbReference>
<comment type="caution">
    <text evidence="8">The sequence shown here is derived from an EMBL/GenBank/DDBJ whole genome shotgun (WGS) entry which is preliminary data.</text>
</comment>
<comment type="similarity">
    <text evidence="1">Belongs to the activator 1 small subunits family. RfcS subfamily.</text>
</comment>
<dbReference type="Gene3D" id="1.10.8.60">
    <property type="match status" value="1"/>
</dbReference>
<dbReference type="SUPFAM" id="SSF48019">
    <property type="entry name" value="post-AAA+ oligomerization domain-like"/>
    <property type="match status" value="1"/>
</dbReference>
<dbReference type="Gene3D" id="1.20.272.10">
    <property type="match status" value="1"/>
</dbReference>
<dbReference type="InterPro" id="IPR013748">
    <property type="entry name" value="Rep_factorC_C"/>
</dbReference>
<dbReference type="GO" id="GO:0005663">
    <property type="term" value="C:DNA replication factor C complex"/>
    <property type="evidence" value="ECO:0007669"/>
    <property type="project" value="TreeGrafter"/>
</dbReference>
<dbReference type="CDD" id="cd00009">
    <property type="entry name" value="AAA"/>
    <property type="match status" value="1"/>
</dbReference>
<dbReference type="Proteomes" id="UP000270581">
    <property type="component" value="Unassembled WGS sequence"/>
</dbReference>
<feature type="domain" description="AAA+ ATPase" evidence="7">
    <location>
        <begin position="32"/>
        <end position="179"/>
    </location>
</feature>
<gene>
    <name evidence="8" type="ORF">Nmn1133_00995</name>
</gene>
<evidence type="ECO:0000256" key="1">
    <source>
        <dbReference type="ARBA" id="ARBA00009668"/>
    </source>
</evidence>
<evidence type="ECO:0000256" key="2">
    <source>
        <dbReference type="ARBA" id="ARBA00014164"/>
    </source>
</evidence>
<dbReference type="Pfam" id="PF08542">
    <property type="entry name" value="Rep_fac_C"/>
    <property type="match status" value="1"/>
</dbReference>
<evidence type="ECO:0000256" key="4">
    <source>
        <dbReference type="ARBA" id="ARBA00022741"/>
    </source>
</evidence>
<dbReference type="GO" id="GO:0016887">
    <property type="term" value="F:ATP hydrolysis activity"/>
    <property type="evidence" value="ECO:0007669"/>
    <property type="project" value="InterPro"/>
</dbReference>
<dbReference type="Pfam" id="PF00004">
    <property type="entry name" value="AAA"/>
    <property type="match status" value="1"/>
</dbReference>
<sequence length="336" mass="37180">MESPLWTDEFAPDIGDLPQSDAVEYFETAVDEPLNLVVHGPPGVGKTAAVRALADAAHDDPDNDLVELNVADFFNRTKKEIKTDERFASFLRGNSRMSKRDMINHVLKESASYQPVSGQYKTVLLDNAEAIREDFQQALRRVMERYAENTQFVIATRQPSKLIPPIRSRCFSVSMSSPDHESMVAAIERVVSLAGVEYDDDGLEYLAGYGDGNVRKAILGAQTTAETEGAVTMTAAYETLGDIGHDDVVEAMLDAAEQSNFEDARSELDTLIYDEGYDGDEILSDVLRVARSRYDGRRLAKLYRIAGEVDFDLTESTSDRVQLGHLLAEIGRPTGE</sequence>
<dbReference type="EMBL" id="RJJC01000001">
    <property type="protein sequence ID" value="RNJ25408.1"/>
    <property type="molecule type" value="Genomic_DNA"/>
</dbReference>
<dbReference type="RefSeq" id="WP_075937676.1">
    <property type="nucleotide sequence ID" value="NZ_BDJH01000002.1"/>
</dbReference>
<dbReference type="GO" id="GO:0006281">
    <property type="term" value="P:DNA repair"/>
    <property type="evidence" value="ECO:0007669"/>
    <property type="project" value="TreeGrafter"/>
</dbReference>
<dbReference type="AlphaFoldDB" id="A0AAJ4R6N2"/>
<dbReference type="Gene3D" id="3.40.50.300">
    <property type="entry name" value="P-loop containing nucleotide triphosphate hydrolases"/>
    <property type="match status" value="1"/>
</dbReference>
<evidence type="ECO:0000256" key="5">
    <source>
        <dbReference type="ARBA" id="ARBA00022840"/>
    </source>
</evidence>
<dbReference type="InterPro" id="IPR027417">
    <property type="entry name" value="P-loop_NTPase"/>
</dbReference>
<organism evidence="8 9">
    <name type="scientific">Halosegnis longus</name>
    <dbReference type="NCBI Taxonomy" id="2216012"/>
    <lineage>
        <taxon>Archaea</taxon>
        <taxon>Methanobacteriati</taxon>
        <taxon>Methanobacteriota</taxon>
        <taxon>Stenosarchaea group</taxon>
        <taxon>Halobacteria</taxon>
        <taxon>Halobacteriales</taxon>
        <taxon>Natronomonadaceae</taxon>
        <taxon>Halosegnis</taxon>
    </lineage>
</organism>
<keyword evidence="3" id="KW-0235">DNA replication</keyword>
<evidence type="ECO:0000256" key="3">
    <source>
        <dbReference type="ARBA" id="ARBA00022705"/>
    </source>
</evidence>